<dbReference type="EMBL" id="JADCNL010000413">
    <property type="protein sequence ID" value="KAG0447873.1"/>
    <property type="molecule type" value="Genomic_DNA"/>
</dbReference>
<dbReference type="OrthoDB" id="624345at2759"/>
<gene>
    <name evidence="1" type="ORF">HPP92_028128</name>
</gene>
<protein>
    <submittedName>
        <fullName evidence="1">Uncharacterized protein</fullName>
    </submittedName>
</protein>
<reference evidence="1 2" key="1">
    <citation type="journal article" date="2020" name="Nat. Food">
        <title>A phased Vanilla planifolia genome enables genetic improvement of flavour and production.</title>
        <authorList>
            <person name="Hasing T."/>
            <person name="Tang H."/>
            <person name="Brym M."/>
            <person name="Khazi F."/>
            <person name="Huang T."/>
            <person name="Chambers A.H."/>
        </authorList>
    </citation>
    <scope>NUCLEOTIDE SEQUENCE [LARGE SCALE GENOMIC DNA]</scope>
    <source>
        <tissue evidence="1">Leaf</tissue>
    </source>
</reference>
<proteinExistence type="predicted"/>
<comment type="caution">
    <text evidence="1">The sequence shown here is derived from an EMBL/GenBank/DDBJ whole genome shotgun (WGS) entry which is preliminary data.</text>
</comment>
<name>A0A835PAC5_VANPL</name>
<organism evidence="1 2">
    <name type="scientific">Vanilla planifolia</name>
    <name type="common">Vanilla</name>
    <dbReference type="NCBI Taxonomy" id="51239"/>
    <lineage>
        <taxon>Eukaryota</taxon>
        <taxon>Viridiplantae</taxon>
        <taxon>Streptophyta</taxon>
        <taxon>Embryophyta</taxon>
        <taxon>Tracheophyta</taxon>
        <taxon>Spermatophyta</taxon>
        <taxon>Magnoliopsida</taxon>
        <taxon>Liliopsida</taxon>
        <taxon>Asparagales</taxon>
        <taxon>Orchidaceae</taxon>
        <taxon>Vanilloideae</taxon>
        <taxon>Vanilleae</taxon>
        <taxon>Vanilla</taxon>
    </lineage>
</organism>
<sequence>MKVLTSLKSLVWGPFSVIHLSSIISVPSELTEGTGLENIKSPVKLVLIDQITKIEIVKNEEAKEKGIKHDENFLEKSARQ</sequence>
<accession>A0A835PAC5</accession>
<dbReference type="Proteomes" id="UP000636800">
    <property type="component" value="Unassembled WGS sequence"/>
</dbReference>
<dbReference type="AlphaFoldDB" id="A0A835PAC5"/>
<evidence type="ECO:0000313" key="2">
    <source>
        <dbReference type="Proteomes" id="UP000636800"/>
    </source>
</evidence>
<evidence type="ECO:0000313" key="1">
    <source>
        <dbReference type="EMBL" id="KAG0447873.1"/>
    </source>
</evidence>
<keyword evidence="2" id="KW-1185">Reference proteome</keyword>